<proteinExistence type="predicted"/>
<name>A0A0F9QYV6_9ZZZZ</name>
<gene>
    <name evidence="2" type="ORF">LCGC14_1037780</name>
</gene>
<dbReference type="EMBL" id="LAZR01004255">
    <property type="protein sequence ID" value="KKN10313.1"/>
    <property type="molecule type" value="Genomic_DNA"/>
</dbReference>
<evidence type="ECO:0000313" key="2">
    <source>
        <dbReference type="EMBL" id="KKN10313.1"/>
    </source>
</evidence>
<keyword evidence="1" id="KW-0472">Membrane</keyword>
<reference evidence="2" key="1">
    <citation type="journal article" date="2015" name="Nature">
        <title>Complex archaea that bridge the gap between prokaryotes and eukaryotes.</title>
        <authorList>
            <person name="Spang A."/>
            <person name="Saw J.H."/>
            <person name="Jorgensen S.L."/>
            <person name="Zaremba-Niedzwiedzka K."/>
            <person name="Martijn J."/>
            <person name="Lind A.E."/>
            <person name="van Eijk R."/>
            <person name="Schleper C."/>
            <person name="Guy L."/>
            <person name="Ettema T.J."/>
        </authorList>
    </citation>
    <scope>NUCLEOTIDE SEQUENCE</scope>
</reference>
<keyword evidence="1" id="KW-1133">Transmembrane helix</keyword>
<feature type="transmembrane region" description="Helical" evidence="1">
    <location>
        <begin position="6"/>
        <end position="23"/>
    </location>
</feature>
<accession>A0A0F9QYV6</accession>
<comment type="caution">
    <text evidence="2">The sequence shown here is derived from an EMBL/GenBank/DDBJ whole genome shotgun (WGS) entry which is preliminary data.</text>
</comment>
<dbReference type="AlphaFoldDB" id="A0A0F9QYV6"/>
<sequence>MFYIHNLIIFLKINIYFFIAYNIKDDVYEQKNKKTIMGNVINFNSFTDRYVWVFIK</sequence>
<organism evidence="2">
    <name type="scientific">marine sediment metagenome</name>
    <dbReference type="NCBI Taxonomy" id="412755"/>
    <lineage>
        <taxon>unclassified sequences</taxon>
        <taxon>metagenomes</taxon>
        <taxon>ecological metagenomes</taxon>
    </lineage>
</organism>
<evidence type="ECO:0000256" key="1">
    <source>
        <dbReference type="SAM" id="Phobius"/>
    </source>
</evidence>
<protein>
    <submittedName>
        <fullName evidence="2">Uncharacterized protein</fullName>
    </submittedName>
</protein>
<keyword evidence="1" id="KW-0812">Transmembrane</keyword>